<protein>
    <submittedName>
        <fullName evidence="12">Putative serine proteinase</fullName>
    </submittedName>
</protein>
<sequence length="310" mass="33967">MTGAMLRVTTVVLLVAPSLAQWTKGSCGVSQIQPVLDPEDRIVGGATALPGSWPWQAQLHNWLGGFCGGALISDRHVLTAAHCVKRRLLREIRVSLGSHRRSRKDDTEQFFDVAEICVHPRYNESLKLGTVPDIAIIKLRQPVNMTKAIQPGCLPKNGDKLGLGATLYATGWGATNGLHTRFPQELKQAMVKAMPIDICRKKWGANRISELICAEHQYGSICEGDSGGPVVRQENGTWTLHGIVSSTPFICGTMLGPQVFVEVSAYVNDFIDPYLKLGGLEDICHIVEKRTWKNCSHFQMSISLVGPSQT</sequence>
<name>A0A4D5RNA9_IXOSC</name>
<dbReference type="PROSITE" id="PS00135">
    <property type="entry name" value="TRYPSIN_SER"/>
    <property type="match status" value="1"/>
</dbReference>
<dbReference type="GO" id="GO:0004252">
    <property type="term" value="F:serine-type endopeptidase activity"/>
    <property type="evidence" value="ECO:0007669"/>
    <property type="project" value="InterPro"/>
</dbReference>
<evidence type="ECO:0000256" key="4">
    <source>
        <dbReference type="ARBA" id="ARBA00022729"/>
    </source>
</evidence>
<dbReference type="SUPFAM" id="SSF50494">
    <property type="entry name" value="Trypsin-like serine proteases"/>
    <property type="match status" value="1"/>
</dbReference>
<dbReference type="InterPro" id="IPR043504">
    <property type="entry name" value="Peptidase_S1_PA_chymotrypsin"/>
</dbReference>
<dbReference type="CDD" id="cd00190">
    <property type="entry name" value="Tryp_SPc"/>
    <property type="match status" value="1"/>
</dbReference>
<keyword evidence="7" id="KW-0865">Zymogen</keyword>
<evidence type="ECO:0000256" key="6">
    <source>
        <dbReference type="ARBA" id="ARBA00022825"/>
    </source>
</evidence>
<evidence type="ECO:0000313" key="12">
    <source>
        <dbReference type="EMBL" id="MOY38682.1"/>
    </source>
</evidence>
<dbReference type="PANTHER" id="PTHR24252">
    <property type="entry name" value="ACROSIN-RELATED"/>
    <property type="match status" value="1"/>
</dbReference>
<dbReference type="GO" id="GO:0006508">
    <property type="term" value="P:proteolysis"/>
    <property type="evidence" value="ECO:0007669"/>
    <property type="project" value="UniProtKB-KW"/>
</dbReference>
<accession>A0A4D5RNA9</accession>
<evidence type="ECO:0000256" key="1">
    <source>
        <dbReference type="ARBA" id="ARBA00004613"/>
    </source>
</evidence>
<reference evidence="12" key="1">
    <citation type="submission" date="2019-04" db="EMBL/GenBank/DDBJ databases">
        <title>An insight into the mialome of Ixodes scapularis.</title>
        <authorList>
            <person name="Ribeiro J.M."/>
            <person name="Mather T.N."/>
            <person name="Karim S."/>
        </authorList>
    </citation>
    <scope>NUCLEOTIDE SEQUENCE</scope>
</reference>
<dbReference type="InterPro" id="IPR009003">
    <property type="entry name" value="Peptidase_S1_PA"/>
</dbReference>
<proteinExistence type="predicted"/>
<feature type="domain" description="Peptidase S1" evidence="11">
    <location>
        <begin position="42"/>
        <end position="276"/>
    </location>
</feature>
<dbReference type="VEuPathDB" id="VectorBase:ISCI015172"/>
<evidence type="ECO:0000256" key="2">
    <source>
        <dbReference type="ARBA" id="ARBA00022525"/>
    </source>
</evidence>
<dbReference type="PROSITE" id="PS00134">
    <property type="entry name" value="TRYPSIN_HIS"/>
    <property type="match status" value="1"/>
</dbReference>
<keyword evidence="6 9" id="KW-0720">Serine protease</keyword>
<dbReference type="FunFam" id="2.40.10.10:FF:000146">
    <property type="entry name" value="Serine protease 53"/>
    <property type="match status" value="1"/>
</dbReference>
<evidence type="ECO:0000256" key="9">
    <source>
        <dbReference type="RuleBase" id="RU363034"/>
    </source>
</evidence>
<dbReference type="GO" id="GO:0005576">
    <property type="term" value="C:extracellular region"/>
    <property type="evidence" value="ECO:0007669"/>
    <property type="project" value="UniProtKB-SubCell"/>
</dbReference>
<dbReference type="PRINTS" id="PR00722">
    <property type="entry name" value="CHYMOTRYPSIN"/>
</dbReference>
<dbReference type="VEuPathDB" id="VectorBase:ISCP_031843"/>
<dbReference type="VEuPathDB" id="VectorBase:ISCW015172"/>
<dbReference type="OrthoDB" id="6485747at2759"/>
<organism evidence="12">
    <name type="scientific">Ixodes scapularis</name>
    <name type="common">Black-legged tick</name>
    <name type="synonym">Deer tick</name>
    <dbReference type="NCBI Taxonomy" id="6945"/>
    <lineage>
        <taxon>Eukaryota</taxon>
        <taxon>Metazoa</taxon>
        <taxon>Ecdysozoa</taxon>
        <taxon>Arthropoda</taxon>
        <taxon>Chelicerata</taxon>
        <taxon>Arachnida</taxon>
        <taxon>Acari</taxon>
        <taxon>Parasitiformes</taxon>
        <taxon>Ixodida</taxon>
        <taxon>Ixodoidea</taxon>
        <taxon>Ixodidae</taxon>
        <taxon>Ixodinae</taxon>
        <taxon>Ixodes</taxon>
    </lineage>
</organism>
<dbReference type="Gene3D" id="2.40.10.10">
    <property type="entry name" value="Trypsin-like serine proteases"/>
    <property type="match status" value="1"/>
</dbReference>
<keyword evidence="4 10" id="KW-0732">Signal</keyword>
<keyword evidence="8" id="KW-1015">Disulfide bond</keyword>
<dbReference type="AlphaFoldDB" id="A0A4D5RNA9"/>
<dbReference type="PANTHER" id="PTHR24252:SF7">
    <property type="entry name" value="HYALIN"/>
    <property type="match status" value="1"/>
</dbReference>
<evidence type="ECO:0000256" key="10">
    <source>
        <dbReference type="SAM" id="SignalP"/>
    </source>
</evidence>
<keyword evidence="2" id="KW-0964">Secreted</keyword>
<keyword evidence="3 9" id="KW-0645">Protease</keyword>
<dbReference type="PROSITE" id="PS50240">
    <property type="entry name" value="TRYPSIN_DOM"/>
    <property type="match status" value="1"/>
</dbReference>
<dbReference type="InterPro" id="IPR033116">
    <property type="entry name" value="TRYPSIN_SER"/>
</dbReference>
<evidence type="ECO:0000256" key="5">
    <source>
        <dbReference type="ARBA" id="ARBA00022801"/>
    </source>
</evidence>
<dbReference type="InterPro" id="IPR001254">
    <property type="entry name" value="Trypsin_dom"/>
</dbReference>
<dbReference type="SMART" id="SM00020">
    <property type="entry name" value="Tryp_SPc"/>
    <property type="match status" value="1"/>
</dbReference>
<feature type="signal peptide" evidence="10">
    <location>
        <begin position="1"/>
        <end position="20"/>
    </location>
</feature>
<dbReference type="InterPro" id="IPR001314">
    <property type="entry name" value="Peptidase_S1A"/>
</dbReference>
<comment type="subcellular location">
    <subcellularLocation>
        <location evidence="1">Secreted</location>
    </subcellularLocation>
</comment>
<feature type="chain" id="PRO_5020041328" evidence="10">
    <location>
        <begin position="21"/>
        <end position="310"/>
    </location>
</feature>
<evidence type="ECO:0000259" key="11">
    <source>
        <dbReference type="PROSITE" id="PS50240"/>
    </source>
</evidence>
<dbReference type="Pfam" id="PF00089">
    <property type="entry name" value="Trypsin"/>
    <property type="match status" value="1"/>
</dbReference>
<evidence type="ECO:0000256" key="3">
    <source>
        <dbReference type="ARBA" id="ARBA00022670"/>
    </source>
</evidence>
<evidence type="ECO:0000256" key="8">
    <source>
        <dbReference type="ARBA" id="ARBA00023157"/>
    </source>
</evidence>
<evidence type="ECO:0000256" key="7">
    <source>
        <dbReference type="ARBA" id="ARBA00023145"/>
    </source>
</evidence>
<dbReference type="EMBL" id="GHJT01004711">
    <property type="protein sequence ID" value="MOY38682.1"/>
    <property type="molecule type" value="Transcribed_RNA"/>
</dbReference>
<dbReference type="InterPro" id="IPR018114">
    <property type="entry name" value="TRYPSIN_HIS"/>
</dbReference>
<keyword evidence="5 9" id="KW-0378">Hydrolase</keyword>